<accession>A0A4C1VF87</accession>
<evidence type="ECO:0000313" key="1">
    <source>
        <dbReference type="EMBL" id="GBP36952.1"/>
    </source>
</evidence>
<name>A0A4C1VF87_EUMVA</name>
<dbReference type="EMBL" id="BGZK01000326">
    <property type="protein sequence ID" value="GBP36952.1"/>
    <property type="molecule type" value="Genomic_DNA"/>
</dbReference>
<gene>
    <name evidence="1" type="ORF">EVAR_96945_1</name>
</gene>
<sequence length="82" mass="9099">MLSGEEQRPRGAGVCLHRARQNNARGAGTYDVWELHASTGILGIRTRPIITKNNVLRETVKLQTGEKKGEASRMRETKIEVG</sequence>
<dbReference type="Proteomes" id="UP000299102">
    <property type="component" value="Unassembled WGS sequence"/>
</dbReference>
<protein>
    <submittedName>
        <fullName evidence="1">Uncharacterized protein</fullName>
    </submittedName>
</protein>
<reference evidence="1 2" key="1">
    <citation type="journal article" date="2019" name="Commun. Biol.">
        <title>The bagworm genome reveals a unique fibroin gene that provides high tensile strength.</title>
        <authorList>
            <person name="Kono N."/>
            <person name="Nakamura H."/>
            <person name="Ohtoshi R."/>
            <person name="Tomita M."/>
            <person name="Numata K."/>
            <person name="Arakawa K."/>
        </authorList>
    </citation>
    <scope>NUCLEOTIDE SEQUENCE [LARGE SCALE GENOMIC DNA]</scope>
</reference>
<organism evidence="1 2">
    <name type="scientific">Eumeta variegata</name>
    <name type="common">Bagworm moth</name>
    <name type="synonym">Eumeta japonica</name>
    <dbReference type="NCBI Taxonomy" id="151549"/>
    <lineage>
        <taxon>Eukaryota</taxon>
        <taxon>Metazoa</taxon>
        <taxon>Ecdysozoa</taxon>
        <taxon>Arthropoda</taxon>
        <taxon>Hexapoda</taxon>
        <taxon>Insecta</taxon>
        <taxon>Pterygota</taxon>
        <taxon>Neoptera</taxon>
        <taxon>Endopterygota</taxon>
        <taxon>Lepidoptera</taxon>
        <taxon>Glossata</taxon>
        <taxon>Ditrysia</taxon>
        <taxon>Tineoidea</taxon>
        <taxon>Psychidae</taxon>
        <taxon>Oiketicinae</taxon>
        <taxon>Eumeta</taxon>
    </lineage>
</organism>
<evidence type="ECO:0000313" key="2">
    <source>
        <dbReference type="Proteomes" id="UP000299102"/>
    </source>
</evidence>
<comment type="caution">
    <text evidence="1">The sequence shown here is derived from an EMBL/GenBank/DDBJ whole genome shotgun (WGS) entry which is preliminary data.</text>
</comment>
<proteinExistence type="predicted"/>
<keyword evidence="2" id="KW-1185">Reference proteome</keyword>
<dbReference type="AlphaFoldDB" id="A0A4C1VF87"/>